<evidence type="ECO:0000256" key="1">
    <source>
        <dbReference type="ARBA" id="ARBA00022679"/>
    </source>
</evidence>
<dbReference type="NCBIfam" id="TIGR01575">
    <property type="entry name" value="rimI"/>
    <property type="match status" value="1"/>
</dbReference>
<dbReference type="InterPro" id="IPR016181">
    <property type="entry name" value="Acyl_CoA_acyltransferase"/>
</dbReference>
<feature type="domain" description="N-acetyltransferase" evidence="3">
    <location>
        <begin position="1"/>
        <end position="146"/>
    </location>
</feature>
<dbReference type="AlphaFoldDB" id="A0A4P7GP84"/>
<name>A0A4P7GP84_9ACTN</name>
<dbReference type="KEGG" id="noy:EXE57_15905"/>
<gene>
    <name evidence="4" type="primary">rimI</name>
    <name evidence="4" type="ORF">EXE57_15905</name>
</gene>
<dbReference type="Gene3D" id="3.40.630.30">
    <property type="match status" value="1"/>
</dbReference>
<evidence type="ECO:0000259" key="3">
    <source>
        <dbReference type="PROSITE" id="PS51186"/>
    </source>
</evidence>
<dbReference type="CDD" id="cd04301">
    <property type="entry name" value="NAT_SF"/>
    <property type="match status" value="1"/>
</dbReference>
<protein>
    <submittedName>
        <fullName evidence="4">Ribosomal-protein-alanine N-acetyltransferase</fullName>
    </submittedName>
</protein>
<dbReference type="Proteomes" id="UP000294894">
    <property type="component" value="Chromosome"/>
</dbReference>
<evidence type="ECO:0000313" key="5">
    <source>
        <dbReference type="Proteomes" id="UP000294894"/>
    </source>
</evidence>
<dbReference type="PROSITE" id="PS51186">
    <property type="entry name" value="GNAT"/>
    <property type="match status" value="1"/>
</dbReference>
<keyword evidence="1 4" id="KW-0808">Transferase</keyword>
<evidence type="ECO:0000256" key="2">
    <source>
        <dbReference type="ARBA" id="ARBA00023315"/>
    </source>
</evidence>
<dbReference type="RefSeq" id="WP_135079170.1">
    <property type="nucleotide sequence ID" value="NZ_CP038267.1"/>
</dbReference>
<sequence length="156" mass="16443">MIEPATPADVADIAALEAVALAADAWSEALVAQGVTGSLPTVHYLVSRLDESLAGYAVASVAGDVVELQRIAVDPGRRRAGVATALLDEVLALARTHGVERVLLEVREDNAGALAFYADRGFAELARRPRYYRDGTTAVVMELPLSGPPMSVWATS</sequence>
<dbReference type="Pfam" id="PF00583">
    <property type="entry name" value="Acetyltransf_1"/>
    <property type="match status" value="1"/>
</dbReference>
<reference evidence="4 5" key="1">
    <citation type="submission" date="2019-03" db="EMBL/GenBank/DDBJ databases">
        <title>Three New Species of Nocardioides, Nocardioides euryhalodurans sp. nov., Nocardioides seonyuensis sp. nov. and Nocardioides eburneoflavus sp. nov., Iolated from Soil.</title>
        <authorList>
            <person name="Roh S.G."/>
            <person name="Lee C."/>
            <person name="Kim M.-K."/>
            <person name="Kim S.B."/>
        </authorList>
    </citation>
    <scope>NUCLEOTIDE SEQUENCE [LARGE SCALE GENOMIC DNA]</scope>
    <source>
        <strain evidence="4 5">MMS17-SY117</strain>
    </source>
</reference>
<organism evidence="4 5">
    <name type="scientific">Nocardioides euryhalodurans</name>
    <dbReference type="NCBI Taxonomy" id="2518370"/>
    <lineage>
        <taxon>Bacteria</taxon>
        <taxon>Bacillati</taxon>
        <taxon>Actinomycetota</taxon>
        <taxon>Actinomycetes</taxon>
        <taxon>Propionibacteriales</taxon>
        <taxon>Nocardioidaceae</taxon>
        <taxon>Nocardioides</taxon>
    </lineage>
</organism>
<evidence type="ECO:0000313" key="4">
    <source>
        <dbReference type="EMBL" id="QBR93591.1"/>
    </source>
</evidence>
<keyword evidence="2" id="KW-0012">Acyltransferase</keyword>
<proteinExistence type="predicted"/>
<dbReference type="GO" id="GO:0008080">
    <property type="term" value="F:N-acetyltransferase activity"/>
    <property type="evidence" value="ECO:0007669"/>
    <property type="project" value="InterPro"/>
</dbReference>
<dbReference type="EMBL" id="CP038267">
    <property type="protein sequence ID" value="QBR93591.1"/>
    <property type="molecule type" value="Genomic_DNA"/>
</dbReference>
<dbReference type="SUPFAM" id="SSF55729">
    <property type="entry name" value="Acyl-CoA N-acyltransferases (Nat)"/>
    <property type="match status" value="1"/>
</dbReference>
<keyword evidence="5" id="KW-1185">Reference proteome</keyword>
<dbReference type="PANTHER" id="PTHR43877">
    <property type="entry name" value="AMINOALKYLPHOSPHONATE N-ACETYLTRANSFERASE-RELATED-RELATED"/>
    <property type="match status" value="1"/>
</dbReference>
<dbReference type="InterPro" id="IPR050832">
    <property type="entry name" value="Bact_Acetyltransf"/>
</dbReference>
<dbReference type="InterPro" id="IPR000182">
    <property type="entry name" value="GNAT_dom"/>
</dbReference>
<accession>A0A4P7GP84</accession>
<dbReference type="OrthoDB" id="529907at2"/>
<dbReference type="InterPro" id="IPR006464">
    <property type="entry name" value="AcTrfase_RimI/Ard1"/>
</dbReference>